<evidence type="ECO:0000259" key="7">
    <source>
        <dbReference type="PROSITE" id="PS50865"/>
    </source>
</evidence>
<comment type="caution">
    <text evidence="8">The sequence shown here is derived from an EMBL/GenBank/DDBJ whole genome shotgun (WGS) entry which is preliminary data.</text>
</comment>
<evidence type="ECO:0008006" key="10">
    <source>
        <dbReference type="Google" id="ProtNLM"/>
    </source>
</evidence>
<dbReference type="Pfam" id="PF01753">
    <property type="entry name" value="zf-MYND"/>
    <property type="match status" value="1"/>
</dbReference>
<evidence type="ECO:0000259" key="6">
    <source>
        <dbReference type="PROSITE" id="PS50280"/>
    </source>
</evidence>
<dbReference type="InterPro" id="IPR046341">
    <property type="entry name" value="SET_dom_sf"/>
</dbReference>
<feature type="domain" description="MYND-type" evidence="7">
    <location>
        <begin position="100"/>
        <end position="140"/>
    </location>
</feature>
<dbReference type="Proteomes" id="UP001221142">
    <property type="component" value="Unassembled WGS sequence"/>
</dbReference>
<keyword evidence="1" id="KW-0479">Metal-binding</keyword>
<evidence type="ECO:0000256" key="4">
    <source>
        <dbReference type="PROSITE-ProRule" id="PRU00134"/>
    </source>
</evidence>
<feature type="domain" description="SET" evidence="6">
    <location>
        <begin position="55"/>
        <end position="307"/>
    </location>
</feature>
<dbReference type="InterPro" id="IPR001214">
    <property type="entry name" value="SET_dom"/>
</dbReference>
<evidence type="ECO:0000313" key="9">
    <source>
        <dbReference type="Proteomes" id="UP001221142"/>
    </source>
</evidence>
<feature type="region of interest" description="Disordered" evidence="5">
    <location>
        <begin position="1"/>
        <end position="40"/>
    </location>
</feature>
<sequence>MSFAELKAARQGKSSYVTQNSSQNSQSSSAAPSQVVQQSEESLAPTESIYKAIPDFLEIRSSSGSGRGLWAKKACTPGQVLLVAKPHAAALSSEHLDTHCAQCFGSETDGGLKRCTQCQIVYYCGPTCQNLDWVIHKHECAALQRIAASGETSLPSDAIRCLARIMWKRQKLGPTSSWTREIDSLQSHNQDLKPAAYELHTHLAISLVRYLGLSSPSEIVSFGMVSGADLANFVSRFVTNTFTISDPSLMSLGASVSPPVALINHSCDPNAVVVFPRSRPDPAQEPLMQVIALREIRADEEILTAYIDTTLPRAQRQTTLLETYLFLCICPLCTSTDEVDPRESVWCPKGCGGMCPTPTEENSFSRCAKCKAVLQKTDEVLDAQRIGQQALDKATTLQLSDPEKAHQLTSNLIPILTSAGLTPSSHPLLALTRLHQALLISALRSPTQETLDETIVTASKAFSGLCAVLRYGHPVRGLARAELGKLLAVDEPSPRQPGSGSAAEEALRFPPSGVKRLRLALDTLLQARAELGVGFGVPNEGGQVGRSVREDIVKLERELGAWKKGVSEVMEDARLAAKSSSK</sequence>
<evidence type="ECO:0000256" key="5">
    <source>
        <dbReference type="SAM" id="MobiDB-lite"/>
    </source>
</evidence>
<reference evidence="8" key="1">
    <citation type="submission" date="2023-03" db="EMBL/GenBank/DDBJ databases">
        <title>Massive genome expansion in bonnet fungi (Mycena s.s.) driven by repeated elements and novel gene families across ecological guilds.</title>
        <authorList>
            <consortium name="Lawrence Berkeley National Laboratory"/>
            <person name="Harder C.B."/>
            <person name="Miyauchi S."/>
            <person name="Viragh M."/>
            <person name="Kuo A."/>
            <person name="Thoen E."/>
            <person name="Andreopoulos B."/>
            <person name="Lu D."/>
            <person name="Skrede I."/>
            <person name="Drula E."/>
            <person name="Henrissat B."/>
            <person name="Morin E."/>
            <person name="Kohler A."/>
            <person name="Barry K."/>
            <person name="LaButti K."/>
            <person name="Morin E."/>
            <person name="Salamov A."/>
            <person name="Lipzen A."/>
            <person name="Mereny Z."/>
            <person name="Hegedus B."/>
            <person name="Baldrian P."/>
            <person name="Stursova M."/>
            <person name="Weitz H."/>
            <person name="Taylor A."/>
            <person name="Grigoriev I.V."/>
            <person name="Nagy L.G."/>
            <person name="Martin F."/>
            <person name="Kauserud H."/>
        </authorList>
    </citation>
    <scope>NUCLEOTIDE SEQUENCE</scope>
    <source>
        <strain evidence="8">9284</strain>
    </source>
</reference>
<dbReference type="GO" id="GO:0005634">
    <property type="term" value="C:nucleus"/>
    <property type="evidence" value="ECO:0007669"/>
    <property type="project" value="TreeGrafter"/>
</dbReference>
<dbReference type="AlphaFoldDB" id="A0AAD7FI08"/>
<evidence type="ECO:0000256" key="3">
    <source>
        <dbReference type="ARBA" id="ARBA00022833"/>
    </source>
</evidence>
<keyword evidence="9" id="KW-1185">Reference proteome</keyword>
<protein>
    <recommendedName>
        <fullName evidence="10">SET domain-containing protein</fullName>
    </recommendedName>
</protein>
<dbReference type="InterPro" id="IPR002893">
    <property type="entry name" value="Znf_MYND"/>
</dbReference>
<dbReference type="PROSITE" id="PS50865">
    <property type="entry name" value="ZF_MYND_2"/>
    <property type="match status" value="1"/>
</dbReference>
<evidence type="ECO:0000256" key="2">
    <source>
        <dbReference type="ARBA" id="ARBA00022771"/>
    </source>
</evidence>
<evidence type="ECO:0000313" key="8">
    <source>
        <dbReference type="EMBL" id="KAJ7624923.1"/>
    </source>
</evidence>
<dbReference type="SMART" id="SM00317">
    <property type="entry name" value="SET"/>
    <property type="match status" value="1"/>
</dbReference>
<keyword evidence="3" id="KW-0862">Zinc</keyword>
<proteinExistence type="predicted"/>
<dbReference type="InterPro" id="IPR050869">
    <property type="entry name" value="H3K4_H4K5_MeTrfase"/>
</dbReference>
<organism evidence="8 9">
    <name type="scientific">Roridomyces roridus</name>
    <dbReference type="NCBI Taxonomy" id="1738132"/>
    <lineage>
        <taxon>Eukaryota</taxon>
        <taxon>Fungi</taxon>
        <taxon>Dikarya</taxon>
        <taxon>Basidiomycota</taxon>
        <taxon>Agaricomycotina</taxon>
        <taxon>Agaricomycetes</taxon>
        <taxon>Agaricomycetidae</taxon>
        <taxon>Agaricales</taxon>
        <taxon>Marasmiineae</taxon>
        <taxon>Mycenaceae</taxon>
        <taxon>Roridomyces</taxon>
    </lineage>
</organism>
<dbReference type="Gene3D" id="2.170.270.10">
    <property type="entry name" value="SET domain"/>
    <property type="match status" value="1"/>
</dbReference>
<name>A0AAD7FI08_9AGAR</name>
<dbReference type="PANTHER" id="PTHR12197:SF251">
    <property type="entry name" value="EG:BACR7C10.4 PROTEIN"/>
    <property type="match status" value="1"/>
</dbReference>
<accession>A0AAD7FI08</accession>
<dbReference type="GO" id="GO:0008270">
    <property type="term" value="F:zinc ion binding"/>
    <property type="evidence" value="ECO:0007669"/>
    <property type="project" value="UniProtKB-KW"/>
</dbReference>
<dbReference type="SUPFAM" id="SSF82199">
    <property type="entry name" value="SET domain"/>
    <property type="match status" value="1"/>
</dbReference>
<keyword evidence="2 4" id="KW-0863">Zinc-finger</keyword>
<dbReference type="Gene3D" id="1.10.220.160">
    <property type="match status" value="1"/>
</dbReference>
<evidence type="ECO:0000256" key="1">
    <source>
        <dbReference type="ARBA" id="ARBA00022723"/>
    </source>
</evidence>
<gene>
    <name evidence="8" type="ORF">FB45DRAFT_1061067</name>
</gene>
<dbReference type="PROSITE" id="PS50280">
    <property type="entry name" value="SET"/>
    <property type="match status" value="1"/>
</dbReference>
<dbReference type="EMBL" id="JARKIF010000013">
    <property type="protein sequence ID" value="KAJ7624923.1"/>
    <property type="molecule type" value="Genomic_DNA"/>
</dbReference>
<feature type="compositionally biased region" description="Low complexity" evidence="5">
    <location>
        <begin position="14"/>
        <end position="39"/>
    </location>
</feature>
<dbReference type="PANTHER" id="PTHR12197">
    <property type="entry name" value="HISTONE-LYSINE N-METHYLTRANSFERASE SMYD"/>
    <property type="match status" value="1"/>
</dbReference>
<dbReference type="Gene3D" id="6.10.140.2220">
    <property type="match status" value="1"/>
</dbReference>
<dbReference type="Pfam" id="PF00856">
    <property type="entry name" value="SET"/>
    <property type="match status" value="1"/>
</dbReference>